<comment type="caution">
    <text evidence="1">The sequence shown here is derived from an EMBL/GenBank/DDBJ whole genome shotgun (WGS) entry which is preliminary data.</text>
</comment>
<gene>
    <name evidence="1" type="primary">tssK</name>
    <name evidence="1" type="ORF">EYW47_18735</name>
</gene>
<keyword evidence="2" id="KW-1185">Reference proteome</keyword>
<dbReference type="PANTHER" id="PTHR35566">
    <property type="entry name" value="BLR3599 PROTEIN"/>
    <property type="match status" value="1"/>
</dbReference>
<protein>
    <submittedName>
        <fullName evidence="1">Type VI secretion system baseplate subunit TssK</fullName>
    </submittedName>
</protein>
<dbReference type="Pfam" id="PF05936">
    <property type="entry name" value="T6SS_VasE"/>
    <property type="match status" value="1"/>
</dbReference>
<dbReference type="PANTHER" id="PTHR35566:SF1">
    <property type="entry name" value="TYPE VI SECRETION SYSTEM BASEPLATE COMPONENT TSSK1"/>
    <property type="match status" value="1"/>
</dbReference>
<evidence type="ECO:0000313" key="1">
    <source>
        <dbReference type="EMBL" id="TDG21937.1"/>
    </source>
</evidence>
<organism evidence="1 2">
    <name type="scientific">Paraburkholderia silviterrae</name>
    <dbReference type="NCBI Taxonomy" id="2528715"/>
    <lineage>
        <taxon>Bacteria</taxon>
        <taxon>Pseudomonadati</taxon>
        <taxon>Pseudomonadota</taxon>
        <taxon>Betaproteobacteria</taxon>
        <taxon>Burkholderiales</taxon>
        <taxon>Burkholderiaceae</taxon>
        <taxon>Paraburkholderia</taxon>
    </lineage>
</organism>
<dbReference type="Proteomes" id="UP000295722">
    <property type="component" value="Unassembled WGS sequence"/>
</dbReference>
<dbReference type="OrthoDB" id="9775333at2"/>
<sequence length="483" mass="53480">MNAPVAPVTGGTGQRDRVVWSEGMFLRPQHFQQLERYFERYVHLRCAPLQRYLWGFASLQIDAEALAHGKVMLRAASGMLPDGTPFDFSHLDEAPEALEVGAEVRDTTVVLALPATRSSSAQVTFGGGGGAALARYVAHEAEIADVNEVRLEPALVQLGRLRLRLALASSVDDDWHVMGVLRVVERRGDRQLVIDESYIPPLLDAHAHPQLVSYMQELDRLLAQRSELLAGRLAQPGRGGVSEVADFLLLQLVNRYLAVTSHTARTPGVHPELLFRDWLKLACDFATFTAASRRPEVLPLYQHDDLRATFGELFAELRRSLATVFDQHAVQIALTDAGNGMQVAVIADTSLLRDAGFVLAVRADVPAESVRTRFPAQVKLGPVERIRDLVQLQLPGIPVRALPVAPPQIPYHAGHSYFEIDKGGDLWRQLERSGGLALHLAGEFPGLRMEFWAIRDMRAGDMRVGDMRVGDVRVGDSWERDTR</sequence>
<dbReference type="NCBIfam" id="TIGR03353">
    <property type="entry name" value="VI_chp_4"/>
    <property type="match status" value="1"/>
</dbReference>
<name>A0A4R5M6Y6_9BURK</name>
<dbReference type="AlphaFoldDB" id="A0A4R5M6Y6"/>
<accession>A0A4R5M6Y6</accession>
<evidence type="ECO:0000313" key="2">
    <source>
        <dbReference type="Proteomes" id="UP000295722"/>
    </source>
</evidence>
<reference evidence="1 2" key="1">
    <citation type="submission" date="2019-03" db="EMBL/GenBank/DDBJ databases">
        <title>Paraburkholderia sp. 4M-K11, isolated from subtropical forest soil.</title>
        <authorList>
            <person name="Gao Z.-H."/>
            <person name="Qiu L.-H."/>
        </authorList>
    </citation>
    <scope>NUCLEOTIDE SEQUENCE [LARGE SCALE GENOMIC DNA]</scope>
    <source>
        <strain evidence="1 2">4M-K11</strain>
    </source>
</reference>
<dbReference type="InterPro" id="IPR010263">
    <property type="entry name" value="T6SS_TssK"/>
</dbReference>
<proteinExistence type="predicted"/>
<dbReference type="EMBL" id="SMRP01000009">
    <property type="protein sequence ID" value="TDG21937.1"/>
    <property type="molecule type" value="Genomic_DNA"/>
</dbReference>